<dbReference type="InterPro" id="IPR017900">
    <property type="entry name" value="4Fe4S_Fe_S_CS"/>
</dbReference>
<evidence type="ECO:0000256" key="2">
    <source>
        <dbReference type="ARBA" id="ARBA00022617"/>
    </source>
</evidence>
<keyword evidence="6" id="KW-0411">Iron-sulfur</keyword>
<dbReference type="GO" id="GO:0046872">
    <property type="term" value="F:metal ion binding"/>
    <property type="evidence" value="ECO:0007669"/>
    <property type="project" value="UniProtKB-KW"/>
</dbReference>
<dbReference type="InterPro" id="IPR036136">
    <property type="entry name" value="Nit/Sulf_reduc_fer-like_dom_sf"/>
</dbReference>
<dbReference type="PROSITE" id="PS00198">
    <property type="entry name" value="4FE4S_FER_1"/>
    <property type="match status" value="1"/>
</dbReference>
<dbReference type="Gene3D" id="3.30.70.20">
    <property type="match status" value="1"/>
</dbReference>
<reference evidence="8" key="1">
    <citation type="submission" date="2019-08" db="EMBL/GenBank/DDBJ databases">
        <authorList>
            <person name="Kucharzyk K."/>
            <person name="Murdoch R.W."/>
            <person name="Higgins S."/>
            <person name="Loffler F."/>
        </authorList>
    </citation>
    <scope>NUCLEOTIDE SEQUENCE</scope>
</reference>
<keyword evidence="5" id="KW-0408">Iron</keyword>
<dbReference type="PANTHER" id="PTHR32439:SF9">
    <property type="entry name" value="BLR3264 PROTEIN"/>
    <property type="match status" value="1"/>
</dbReference>
<dbReference type="EMBL" id="VSSQ01004226">
    <property type="protein sequence ID" value="MPM24276.1"/>
    <property type="molecule type" value="Genomic_DNA"/>
</dbReference>
<dbReference type="InterPro" id="IPR045854">
    <property type="entry name" value="NO2/SO3_Rdtase_4Fe4S_sf"/>
</dbReference>
<dbReference type="Pfam" id="PF03460">
    <property type="entry name" value="NIR_SIR_ferr"/>
    <property type="match status" value="1"/>
</dbReference>
<dbReference type="Gene3D" id="3.30.70.3340">
    <property type="match status" value="1"/>
</dbReference>
<dbReference type="InterPro" id="IPR006066">
    <property type="entry name" value="NO2/SO3_Rdtase_FeS/sirohaem_BS"/>
</dbReference>
<dbReference type="PROSITE" id="PS51379">
    <property type="entry name" value="4FE4S_FER_2"/>
    <property type="match status" value="2"/>
</dbReference>
<evidence type="ECO:0000256" key="1">
    <source>
        <dbReference type="ARBA" id="ARBA00022485"/>
    </source>
</evidence>
<organism evidence="8">
    <name type="scientific">bioreactor metagenome</name>
    <dbReference type="NCBI Taxonomy" id="1076179"/>
    <lineage>
        <taxon>unclassified sequences</taxon>
        <taxon>metagenomes</taxon>
        <taxon>ecological metagenomes</taxon>
    </lineage>
</organism>
<dbReference type="EC" id="1.8.1.-" evidence="8"/>
<evidence type="ECO:0000256" key="4">
    <source>
        <dbReference type="ARBA" id="ARBA00023002"/>
    </source>
</evidence>
<dbReference type="Pfam" id="PF01077">
    <property type="entry name" value="NIR_SIR"/>
    <property type="match status" value="1"/>
</dbReference>
<evidence type="ECO:0000259" key="7">
    <source>
        <dbReference type="PROSITE" id="PS51379"/>
    </source>
</evidence>
<proteinExistence type="predicted"/>
<dbReference type="InterPro" id="IPR051329">
    <property type="entry name" value="NIR_SIR_4Fe-4S"/>
</dbReference>
<dbReference type="Pfam" id="PF00037">
    <property type="entry name" value="Fer4"/>
    <property type="match status" value="1"/>
</dbReference>
<sequence>MITYKYIHILEKGENVMISKQEIANLKSEGILAQKQEGYFSIRILSRAGNFTAEQLTELARLSQKYGKGYLGVTTRLAVEIPWIKYEDIDNIKIDLKDANLAHGGTGKKVRPLVACKGTVCQHGIYDTQDLCGKLHDEYFAYDLPAKTKITLVGCPNNCAKANTNDIGIVGQVYVEFDEDKCKNCGLCTKSCRQKSVKLVDKKLVWNKDECVNCGKCAQVCPFGAMEVKEKGMAIYLGGRMGRGYRFGDRLSNLYQEDEIIETVQDILETYKDLANSEERICKVIDRLGIEKFEKELLSKKNHNI</sequence>
<keyword evidence="1" id="KW-0004">4Fe-4S</keyword>
<protein>
    <submittedName>
        <fullName evidence="8">Anaerobic sulfite reductase subunit C</fullName>
        <ecNumber evidence="8">1.8.1.-</ecNumber>
    </submittedName>
</protein>
<feature type="domain" description="4Fe-4S ferredoxin-type" evidence="7">
    <location>
        <begin position="173"/>
        <end position="201"/>
    </location>
</feature>
<feature type="domain" description="4Fe-4S ferredoxin-type" evidence="7">
    <location>
        <begin position="202"/>
        <end position="231"/>
    </location>
</feature>
<keyword evidence="4 8" id="KW-0560">Oxidoreductase</keyword>
<name>A0A644Y6T7_9ZZZZ</name>
<dbReference type="InterPro" id="IPR017896">
    <property type="entry name" value="4Fe4S_Fe-S-bd"/>
</dbReference>
<keyword evidence="3" id="KW-0479">Metal-binding</keyword>
<evidence type="ECO:0000256" key="3">
    <source>
        <dbReference type="ARBA" id="ARBA00022723"/>
    </source>
</evidence>
<comment type="caution">
    <text evidence="8">The sequence shown here is derived from an EMBL/GenBank/DDBJ whole genome shotgun (WGS) entry which is preliminary data.</text>
</comment>
<dbReference type="InterPro" id="IPR005117">
    <property type="entry name" value="NiRdtase/SiRdtase_haem-b_fer"/>
</dbReference>
<dbReference type="GO" id="GO:0051539">
    <property type="term" value="F:4 iron, 4 sulfur cluster binding"/>
    <property type="evidence" value="ECO:0007669"/>
    <property type="project" value="UniProtKB-KW"/>
</dbReference>
<dbReference type="GO" id="GO:0016491">
    <property type="term" value="F:oxidoreductase activity"/>
    <property type="evidence" value="ECO:0007669"/>
    <property type="project" value="UniProtKB-KW"/>
</dbReference>
<evidence type="ECO:0000256" key="6">
    <source>
        <dbReference type="ARBA" id="ARBA00023014"/>
    </source>
</evidence>
<dbReference type="PANTHER" id="PTHR32439">
    <property type="entry name" value="FERREDOXIN--NITRITE REDUCTASE, CHLOROPLASTIC"/>
    <property type="match status" value="1"/>
</dbReference>
<dbReference type="SUPFAM" id="SSF55124">
    <property type="entry name" value="Nitrite/Sulfite reductase N-terminal domain-like"/>
    <property type="match status" value="1"/>
</dbReference>
<dbReference type="InterPro" id="IPR006067">
    <property type="entry name" value="NO2/SO3_Rdtase_4Fe4S_dom"/>
</dbReference>
<keyword evidence="2" id="KW-0349">Heme</keyword>
<evidence type="ECO:0000313" key="8">
    <source>
        <dbReference type="EMBL" id="MPM24276.1"/>
    </source>
</evidence>
<dbReference type="AlphaFoldDB" id="A0A644Y6T7"/>
<dbReference type="SUPFAM" id="SSF56014">
    <property type="entry name" value="Nitrite and sulphite reductase 4Fe-4S domain-like"/>
    <property type="match status" value="1"/>
</dbReference>
<gene>
    <name evidence="8" type="primary">asrC_5</name>
    <name evidence="8" type="ORF">SDC9_70757</name>
</gene>
<dbReference type="GO" id="GO:0020037">
    <property type="term" value="F:heme binding"/>
    <property type="evidence" value="ECO:0007669"/>
    <property type="project" value="InterPro"/>
</dbReference>
<dbReference type="PROSITE" id="PS00365">
    <property type="entry name" value="NIR_SIR"/>
    <property type="match status" value="1"/>
</dbReference>
<dbReference type="SUPFAM" id="SSF54862">
    <property type="entry name" value="4Fe-4S ferredoxins"/>
    <property type="match status" value="1"/>
</dbReference>
<evidence type="ECO:0000256" key="5">
    <source>
        <dbReference type="ARBA" id="ARBA00023004"/>
    </source>
</evidence>
<accession>A0A644Y6T7</accession>
<dbReference type="Gene3D" id="3.30.413.10">
    <property type="entry name" value="Sulfite Reductase Hemoprotein, domain 1"/>
    <property type="match status" value="1"/>
</dbReference>